<dbReference type="InterPro" id="IPR002563">
    <property type="entry name" value="Flavin_Rdtase-like_dom"/>
</dbReference>
<evidence type="ECO:0000256" key="1">
    <source>
        <dbReference type="ARBA" id="ARBA00001917"/>
    </source>
</evidence>
<evidence type="ECO:0000259" key="5">
    <source>
        <dbReference type="SMART" id="SM00903"/>
    </source>
</evidence>
<protein>
    <submittedName>
        <fullName evidence="6">Flavin reductase family protein</fullName>
    </submittedName>
</protein>
<dbReference type="Gene3D" id="2.30.110.10">
    <property type="entry name" value="Electron Transport, Fmn-binding Protein, Chain A"/>
    <property type="match status" value="1"/>
</dbReference>
<dbReference type="SUPFAM" id="SSF50475">
    <property type="entry name" value="FMN-binding split barrel"/>
    <property type="match status" value="1"/>
</dbReference>
<gene>
    <name evidence="6" type="ORF">GCM10022231_13790</name>
</gene>
<reference evidence="7" key="1">
    <citation type="journal article" date="2019" name="Int. J. Syst. Evol. Microbiol.">
        <title>The Global Catalogue of Microorganisms (GCM) 10K type strain sequencing project: providing services to taxonomists for standard genome sequencing and annotation.</title>
        <authorList>
            <consortium name="The Broad Institute Genomics Platform"/>
            <consortium name="The Broad Institute Genome Sequencing Center for Infectious Disease"/>
            <person name="Wu L."/>
            <person name="Ma J."/>
        </authorList>
    </citation>
    <scope>NUCLEOTIDE SEQUENCE [LARGE SCALE GENOMIC DNA]</scope>
    <source>
        <strain evidence="7">JCM 16923</strain>
    </source>
</reference>
<sequence>MIPRGRARTDPATRVMAYATAAPGGTVCGVSTRREFRPGDDGVDPYALLTALVVPRPIAWVATVDADGVGNLAPHSFFTVASHRPPIIAFTSIGTKDTLRNIRATGEFTVSLVTEDLAEAANATSASLGPEVDEAEQVGVAMEAGSVVAPPRVAASPAALECRLHSTVGFGASTVIFGEVVAFSVDEAVLDGDHPEFTRLRPVARLGRDEWGLTPEVIHRPRPGQH</sequence>
<keyword evidence="3" id="KW-0288">FMN</keyword>
<evidence type="ECO:0000256" key="4">
    <source>
        <dbReference type="ARBA" id="ARBA00038054"/>
    </source>
</evidence>
<evidence type="ECO:0000256" key="2">
    <source>
        <dbReference type="ARBA" id="ARBA00022630"/>
    </source>
</evidence>
<dbReference type="EMBL" id="BAAAZW010000003">
    <property type="protein sequence ID" value="GAA3956255.1"/>
    <property type="molecule type" value="Genomic_DNA"/>
</dbReference>
<comment type="cofactor">
    <cofactor evidence="1">
        <name>FMN</name>
        <dbReference type="ChEBI" id="CHEBI:58210"/>
    </cofactor>
</comment>
<comment type="caution">
    <text evidence="6">The sequence shown here is derived from an EMBL/GenBank/DDBJ whole genome shotgun (WGS) entry which is preliminary data.</text>
</comment>
<evidence type="ECO:0000313" key="6">
    <source>
        <dbReference type="EMBL" id="GAA3956255.1"/>
    </source>
</evidence>
<feature type="domain" description="Flavin reductase like" evidence="5">
    <location>
        <begin position="51"/>
        <end position="195"/>
    </location>
</feature>
<evidence type="ECO:0000313" key="7">
    <source>
        <dbReference type="Proteomes" id="UP001418444"/>
    </source>
</evidence>
<accession>A0ABP7NXL6</accession>
<dbReference type="SMART" id="SM00903">
    <property type="entry name" value="Flavin_Reduct"/>
    <property type="match status" value="1"/>
</dbReference>
<keyword evidence="7" id="KW-1185">Reference proteome</keyword>
<comment type="similarity">
    <text evidence="4">Belongs to the flavoredoxin family.</text>
</comment>
<organism evidence="6 7">
    <name type="scientific">Gordonia caeni</name>
    <dbReference type="NCBI Taxonomy" id="1007097"/>
    <lineage>
        <taxon>Bacteria</taxon>
        <taxon>Bacillati</taxon>
        <taxon>Actinomycetota</taxon>
        <taxon>Actinomycetes</taxon>
        <taxon>Mycobacteriales</taxon>
        <taxon>Gordoniaceae</taxon>
        <taxon>Gordonia</taxon>
    </lineage>
</organism>
<dbReference type="Proteomes" id="UP001418444">
    <property type="component" value="Unassembled WGS sequence"/>
</dbReference>
<dbReference type="InterPro" id="IPR012349">
    <property type="entry name" value="Split_barrel_FMN-bd"/>
</dbReference>
<name>A0ABP7NXL6_9ACTN</name>
<keyword evidence="2" id="KW-0285">Flavoprotein</keyword>
<dbReference type="Pfam" id="PF01613">
    <property type="entry name" value="Flavin_Reduct"/>
    <property type="match status" value="1"/>
</dbReference>
<evidence type="ECO:0000256" key="3">
    <source>
        <dbReference type="ARBA" id="ARBA00022643"/>
    </source>
</evidence>
<dbReference type="PANTHER" id="PTHR33798">
    <property type="entry name" value="FLAVOPROTEIN OXYGENASE"/>
    <property type="match status" value="1"/>
</dbReference>
<dbReference type="PANTHER" id="PTHR33798:SF5">
    <property type="entry name" value="FLAVIN REDUCTASE LIKE DOMAIN-CONTAINING PROTEIN"/>
    <property type="match status" value="1"/>
</dbReference>
<proteinExistence type="inferred from homology"/>